<evidence type="ECO:0000313" key="1">
    <source>
        <dbReference type="EMBL" id="GER30044.1"/>
    </source>
</evidence>
<protein>
    <submittedName>
        <fullName evidence="1">Protein translation factor SUI1 homolog</fullName>
    </submittedName>
</protein>
<gene>
    <name evidence="1" type="ORF">STAS_05952</name>
</gene>
<dbReference type="EMBL" id="BKCP01004294">
    <property type="protein sequence ID" value="GER30044.1"/>
    <property type="molecule type" value="Genomic_DNA"/>
</dbReference>
<organism evidence="1 2">
    <name type="scientific">Striga asiatica</name>
    <name type="common">Asiatic witchweed</name>
    <name type="synonym">Buchnera asiatica</name>
    <dbReference type="NCBI Taxonomy" id="4170"/>
    <lineage>
        <taxon>Eukaryota</taxon>
        <taxon>Viridiplantae</taxon>
        <taxon>Streptophyta</taxon>
        <taxon>Embryophyta</taxon>
        <taxon>Tracheophyta</taxon>
        <taxon>Spermatophyta</taxon>
        <taxon>Magnoliopsida</taxon>
        <taxon>eudicotyledons</taxon>
        <taxon>Gunneridae</taxon>
        <taxon>Pentapetalae</taxon>
        <taxon>asterids</taxon>
        <taxon>lamiids</taxon>
        <taxon>Lamiales</taxon>
        <taxon>Orobanchaceae</taxon>
        <taxon>Buchnereae</taxon>
        <taxon>Striga</taxon>
    </lineage>
</organism>
<sequence>MRGDFALPGHDCAESYEVLCCTGGRARDVRYYVNEVLRFPASQLQFGRLPTPKLVVASSHVLLSLEARRLEVARAGPARCFQVTGTVVEILDGGLTGLDALVRRRAAGRLSGGYDALGQIFALGDNGLAEGSEVTGSTGGGVGFECFDAEIRVSRAGAEVGYDVSMTGAQQRQ</sequence>
<proteinExistence type="predicted"/>
<dbReference type="AlphaFoldDB" id="A0A5A7PBQ2"/>
<name>A0A5A7PBQ2_STRAF</name>
<evidence type="ECO:0000313" key="2">
    <source>
        <dbReference type="Proteomes" id="UP000325081"/>
    </source>
</evidence>
<accession>A0A5A7PBQ2</accession>
<comment type="caution">
    <text evidence="1">The sequence shown here is derived from an EMBL/GenBank/DDBJ whole genome shotgun (WGS) entry which is preliminary data.</text>
</comment>
<keyword evidence="2" id="KW-1185">Reference proteome</keyword>
<dbReference type="Proteomes" id="UP000325081">
    <property type="component" value="Unassembled WGS sequence"/>
</dbReference>
<reference evidence="2" key="1">
    <citation type="journal article" date="2019" name="Curr. Biol.">
        <title>Genome Sequence of Striga asiatica Provides Insight into the Evolution of Plant Parasitism.</title>
        <authorList>
            <person name="Yoshida S."/>
            <person name="Kim S."/>
            <person name="Wafula E.K."/>
            <person name="Tanskanen J."/>
            <person name="Kim Y.M."/>
            <person name="Honaas L."/>
            <person name="Yang Z."/>
            <person name="Spallek T."/>
            <person name="Conn C.E."/>
            <person name="Ichihashi Y."/>
            <person name="Cheong K."/>
            <person name="Cui S."/>
            <person name="Der J.P."/>
            <person name="Gundlach H."/>
            <person name="Jiao Y."/>
            <person name="Hori C."/>
            <person name="Ishida J.K."/>
            <person name="Kasahara H."/>
            <person name="Kiba T."/>
            <person name="Kim M.S."/>
            <person name="Koo N."/>
            <person name="Laohavisit A."/>
            <person name="Lee Y.H."/>
            <person name="Lumba S."/>
            <person name="McCourt P."/>
            <person name="Mortimer J.C."/>
            <person name="Mutuku J.M."/>
            <person name="Nomura T."/>
            <person name="Sasaki-Sekimoto Y."/>
            <person name="Seto Y."/>
            <person name="Wang Y."/>
            <person name="Wakatake T."/>
            <person name="Sakakibara H."/>
            <person name="Demura T."/>
            <person name="Yamaguchi S."/>
            <person name="Yoneyama K."/>
            <person name="Manabe R.I."/>
            <person name="Nelson D.C."/>
            <person name="Schulman A.H."/>
            <person name="Timko M.P."/>
            <person name="dePamphilis C.W."/>
            <person name="Choi D."/>
            <person name="Shirasu K."/>
        </authorList>
    </citation>
    <scope>NUCLEOTIDE SEQUENCE [LARGE SCALE GENOMIC DNA]</scope>
    <source>
        <strain evidence="2">cv. UVA1</strain>
    </source>
</reference>